<dbReference type="PANTHER" id="PTHR31252">
    <property type="entry name" value="DUF4419 DOMAIN-CONTAINING PROTEIN"/>
    <property type="match status" value="1"/>
</dbReference>
<protein>
    <submittedName>
        <fullName evidence="2">Uncharacterized protein</fullName>
    </submittedName>
</protein>
<keyword evidence="1" id="KW-0812">Transmembrane</keyword>
<evidence type="ECO:0000313" key="2">
    <source>
        <dbReference type="EMBL" id="CAL8133329.1"/>
    </source>
</evidence>
<sequence>MEPTKSNPKKLTKPFFFRIGLVSVTLILLYGIHYRFGGYKFIEITPENYNLTSFSTCEMIPEPLYYHSHPEHFPSSSFTLIEELQEFTENKLTEVLQSTEFPNRTYASSSGFVKTVVEAYAKHHNLVIRPDDIWAAIMIQFSFYVNKNAEKLRSKFVDFKGKRKLSIEMNGGSVYTIPYSIFVTLMTREIDKNLVDPEVKEWIMPNFTTTTQNDHVSIGVVFMATMKHYFDYEARIGCGIPDITLDGTVEDWKNILGRLEKLHEYELGNWHDMLYPIISKFVDAKEGKVDGWFWEGIVSRSTGGPCGSPDLITGWITAFCVFDKEGNWQEPDGTDEKTGIFRQLERFWNSMTSKWPEIKIDKIPRGIVEVDVTLVDLVKTYKSLMLAGHMGVEVKEDGVTMQPALGWAIALKP</sequence>
<accession>A0ABP1RQQ7</accession>
<proteinExistence type="predicted"/>
<dbReference type="EMBL" id="CAXLJM020000099">
    <property type="protein sequence ID" value="CAL8133329.1"/>
    <property type="molecule type" value="Genomic_DNA"/>
</dbReference>
<reference evidence="2 3" key="1">
    <citation type="submission" date="2024-08" db="EMBL/GenBank/DDBJ databases">
        <authorList>
            <person name="Cucini C."/>
            <person name="Frati F."/>
        </authorList>
    </citation>
    <scope>NUCLEOTIDE SEQUENCE [LARGE SCALE GENOMIC DNA]</scope>
</reference>
<keyword evidence="3" id="KW-1185">Reference proteome</keyword>
<dbReference type="InterPro" id="IPR025533">
    <property type="entry name" value="DUF4419"/>
</dbReference>
<dbReference type="Proteomes" id="UP001642540">
    <property type="component" value="Unassembled WGS sequence"/>
</dbReference>
<keyword evidence="1" id="KW-1133">Transmembrane helix</keyword>
<evidence type="ECO:0000256" key="1">
    <source>
        <dbReference type="SAM" id="Phobius"/>
    </source>
</evidence>
<keyword evidence="1" id="KW-0472">Membrane</keyword>
<evidence type="ECO:0000313" key="3">
    <source>
        <dbReference type="Proteomes" id="UP001642540"/>
    </source>
</evidence>
<comment type="caution">
    <text evidence="2">The sequence shown here is derived from an EMBL/GenBank/DDBJ whole genome shotgun (WGS) entry which is preliminary data.</text>
</comment>
<gene>
    <name evidence="2" type="ORF">ODALV1_LOCUS25018</name>
</gene>
<name>A0ABP1RQQ7_9HEXA</name>
<feature type="transmembrane region" description="Helical" evidence="1">
    <location>
        <begin position="15"/>
        <end position="32"/>
    </location>
</feature>
<dbReference type="PANTHER" id="PTHR31252:SF11">
    <property type="entry name" value="DUF4419 DOMAIN-CONTAINING PROTEIN"/>
    <property type="match status" value="1"/>
</dbReference>
<organism evidence="2 3">
    <name type="scientific">Orchesella dallaii</name>
    <dbReference type="NCBI Taxonomy" id="48710"/>
    <lineage>
        <taxon>Eukaryota</taxon>
        <taxon>Metazoa</taxon>
        <taxon>Ecdysozoa</taxon>
        <taxon>Arthropoda</taxon>
        <taxon>Hexapoda</taxon>
        <taxon>Collembola</taxon>
        <taxon>Entomobryomorpha</taxon>
        <taxon>Entomobryoidea</taxon>
        <taxon>Orchesellidae</taxon>
        <taxon>Orchesellinae</taxon>
        <taxon>Orchesella</taxon>
    </lineage>
</organism>
<dbReference type="Pfam" id="PF14388">
    <property type="entry name" value="DUF4419"/>
    <property type="match status" value="1"/>
</dbReference>